<comment type="caution">
    <text evidence="2">The sequence shown here is derived from an EMBL/GenBank/DDBJ whole genome shotgun (WGS) entry which is preliminary data.</text>
</comment>
<gene>
    <name evidence="2" type="ORF">BB021_05885</name>
</gene>
<accession>A0ABX3N8K0</accession>
<evidence type="ECO:0000313" key="3">
    <source>
        <dbReference type="Proteomes" id="UP000190016"/>
    </source>
</evidence>
<dbReference type="InterPro" id="IPR005094">
    <property type="entry name" value="Endonuclease_MobA/VirD2"/>
</dbReference>
<organism evidence="2 3">
    <name type="scientific">Elizabethkingia ursingii</name>
    <dbReference type="NCBI Taxonomy" id="1756150"/>
    <lineage>
        <taxon>Bacteria</taxon>
        <taxon>Pseudomonadati</taxon>
        <taxon>Bacteroidota</taxon>
        <taxon>Flavobacteriia</taxon>
        <taxon>Flavobacteriales</taxon>
        <taxon>Weeksellaceae</taxon>
        <taxon>Elizabethkingia</taxon>
    </lineage>
</organism>
<reference evidence="2 3" key="1">
    <citation type="submission" date="2016-07" db="EMBL/GenBank/DDBJ databases">
        <title>Revisiting the Taxonomy of the Elizabethkingia Genus based on Whole-Genome Sequencing, Optical Mapping, and MALDI-TOF.</title>
        <authorList>
            <person name="Nicholson A.C."/>
        </authorList>
    </citation>
    <scope>NUCLEOTIDE SEQUENCE [LARGE SCALE GENOMIC DNA]</scope>
    <source>
        <strain evidence="2 3">C1558</strain>
    </source>
</reference>
<protein>
    <submittedName>
        <fullName evidence="2">Relaxase</fullName>
    </submittedName>
</protein>
<feature type="domain" description="MobA/VirD2-like nuclease" evidence="1">
    <location>
        <begin position="24"/>
        <end position="151"/>
    </location>
</feature>
<dbReference type="RefSeq" id="WP_078778485.1">
    <property type="nucleotide sequence ID" value="NZ_MBDS01000014.1"/>
</dbReference>
<name>A0ABX3N8K0_9FLAO</name>
<proteinExistence type="predicted"/>
<dbReference type="EMBL" id="MBDS01000014">
    <property type="protein sequence ID" value="OPB88900.1"/>
    <property type="molecule type" value="Genomic_DNA"/>
</dbReference>
<dbReference type="NCBIfam" id="NF041325">
    <property type="entry name" value="Bacteroid_MobB"/>
    <property type="match status" value="1"/>
</dbReference>
<dbReference type="Proteomes" id="UP000190016">
    <property type="component" value="Unassembled WGS sequence"/>
</dbReference>
<evidence type="ECO:0000259" key="1">
    <source>
        <dbReference type="Pfam" id="PF03432"/>
    </source>
</evidence>
<keyword evidence="3" id="KW-1185">Reference proteome</keyword>
<dbReference type="Pfam" id="PF03432">
    <property type="entry name" value="Relaxase"/>
    <property type="match status" value="1"/>
</dbReference>
<evidence type="ECO:0000313" key="2">
    <source>
        <dbReference type="EMBL" id="OPB88900.1"/>
    </source>
</evidence>
<sequence length="428" mass="49547">MIAKIGRSTNLYGALAYNQLKVEEKNAKIILTHKMIETYDGHYSVSQLARSFQPYLMANRNTEKLAVHISLNPDPKDHVSEEMFKNIAKDYMQEMGYGNQPFVVFKHSDIERSHIHIVSVGVDEGGHKISDRFEKRRSMNICREIEQKYNLTTAIDKKQNLTHKVFSPVKYDMGQIKSQMAGIIRHISKYYKFQSLGEYNALLSLFNITTERIQRETNGKLEEGLLYFALNEMGNKAGPPFKASLFGKNAGLSALEEHFLKSKDILTNHPDKKALQSLIRDIVKSVNTEVEFRKQLAEKGIDLMIRRNDAGRLYGITFIDHHSKTVWNGSRLGKEFSANTFNDYWNNKTLPKLNEPFVEQPKLFKLIDTDIQPEKPHQLFDFISIYPQEESLLGLLGSLIPETNIEDYEEIDFASRMKKKKYKRRKNR</sequence>